<organism evidence="8 9">
    <name type="scientific">Hufsiella arboris</name>
    <dbReference type="NCBI Taxonomy" id="2695275"/>
    <lineage>
        <taxon>Bacteria</taxon>
        <taxon>Pseudomonadati</taxon>
        <taxon>Bacteroidota</taxon>
        <taxon>Sphingobacteriia</taxon>
        <taxon>Sphingobacteriales</taxon>
        <taxon>Sphingobacteriaceae</taxon>
        <taxon>Hufsiella</taxon>
    </lineage>
</organism>
<dbReference type="GO" id="GO:0005886">
    <property type="term" value="C:plasma membrane"/>
    <property type="evidence" value="ECO:0007669"/>
    <property type="project" value="UniProtKB-SubCell"/>
</dbReference>
<feature type="transmembrane region" description="Helical" evidence="6">
    <location>
        <begin position="39"/>
        <end position="60"/>
    </location>
</feature>
<keyword evidence="2" id="KW-1003">Cell membrane</keyword>
<feature type="domain" description="Cardiolipin synthase N-terminal" evidence="7">
    <location>
        <begin position="20"/>
        <end position="61"/>
    </location>
</feature>
<evidence type="ECO:0000256" key="6">
    <source>
        <dbReference type="SAM" id="Phobius"/>
    </source>
</evidence>
<evidence type="ECO:0000313" key="9">
    <source>
        <dbReference type="Proteomes" id="UP000466586"/>
    </source>
</evidence>
<reference evidence="8 9" key="1">
    <citation type="submission" date="2019-11" db="EMBL/GenBank/DDBJ databases">
        <title>Pedobacter sp. HMF7647 Genome sequencing and assembly.</title>
        <authorList>
            <person name="Kang H."/>
            <person name="Kim H."/>
            <person name="Joh K."/>
        </authorList>
    </citation>
    <scope>NUCLEOTIDE SEQUENCE [LARGE SCALE GENOMIC DNA]</scope>
    <source>
        <strain evidence="8 9">HMF7647</strain>
    </source>
</reference>
<dbReference type="EMBL" id="WVHT01000001">
    <property type="protein sequence ID" value="MXV50026.1"/>
    <property type="molecule type" value="Genomic_DNA"/>
</dbReference>
<dbReference type="AlphaFoldDB" id="A0A7K1Y618"/>
<accession>A0A7K1Y618</accession>
<dbReference type="Pfam" id="PF13396">
    <property type="entry name" value="PLDc_N"/>
    <property type="match status" value="1"/>
</dbReference>
<keyword evidence="3 6" id="KW-0812">Transmembrane</keyword>
<name>A0A7K1Y618_9SPHI</name>
<keyword evidence="5 6" id="KW-0472">Membrane</keyword>
<evidence type="ECO:0000259" key="7">
    <source>
        <dbReference type="Pfam" id="PF13396"/>
    </source>
</evidence>
<dbReference type="Proteomes" id="UP000466586">
    <property type="component" value="Unassembled WGS sequence"/>
</dbReference>
<dbReference type="InterPro" id="IPR027379">
    <property type="entry name" value="CLS_N"/>
</dbReference>
<dbReference type="RefSeq" id="WP_160843183.1">
    <property type="nucleotide sequence ID" value="NZ_WVHT01000001.1"/>
</dbReference>
<evidence type="ECO:0000313" key="8">
    <source>
        <dbReference type="EMBL" id="MXV50026.1"/>
    </source>
</evidence>
<evidence type="ECO:0000256" key="4">
    <source>
        <dbReference type="ARBA" id="ARBA00022989"/>
    </source>
</evidence>
<comment type="subcellular location">
    <subcellularLocation>
        <location evidence="1">Cell membrane</location>
        <topology evidence="1">Multi-pass membrane protein</topology>
    </subcellularLocation>
</comment>
<proteinExistence type="predicted"/>
<sequence>MNLLFISGLFSGIVGLLWLILIIYALYDIIKSNMPQNTKLLWIIIVLVAPILGSIIYLIWGKNQTINI</sequence>
<comment type="caution">
    <text evidence="8">The sequence shown here is derived from an EMBL/GenBank/DDBJ whole genome shotgun (WGS) entry which is preliminary data.</text>
</comment>
<evidence type="ECO:0000256" key="2">
    <source>
        <dbReference type="ARBA" id="ARBA00022475"/>
    </source>
</evidence>
<evidence type="ECO:0000256" key="5">
    <source>
        <dbReference type="ARBA" id="ARBA00023136"/>
    </source>
</evidence>
<evidence type="ECO:0000256" key="1">
    <source>
        <dbReference type="ARBA" id="ARBA00004651"/>
    </source>
</evidence>
<evidence type="ECO:0000256" key="3">
    <source>
        <dbReference type="ARBA" id="ARBA00022692"/>
    </source>
</evidence>
<protein>
    <recommendedName>
        <fullName evidence="7">Cardiolipin synthase N-terminal domain-containing protein</fullName>
    </recommendedName>
</protein>
<keyword evidence="9" id="KW-1185">Reference proteome</keyword>
<feature type="transmembrane region" description="Helical" evidence="6">
    <location>
        <begin position="6"/>
        <end position="27"/>
    </location>
</feature>
<keyword evidence="4 6" id="KW-1133">Transmembrane helix</keyword>
<gene>
    <name evidence="8" type="ORF">GS399_03510</name>
</gene>